<proteinExistence type="predicted"/>
<gene>
    <name evidence="1" type="ORF">GCM10010990_34990</name>
</gene>
<evidence type="ECO:0000313" key="1">
    <source>
        <dbReference type="EMBL" id="GGD82035.1"/>
    </source>
</evidence>
<organism evidence="1 2">
    <name type="scientific">Croceicoccus mobilis</name>
    <dbReference type="NCBI Taxonomy" id="1703339"/>
    <lineage>
        <taxon>Bacteria</taxon>
        <taxon>Pseudomonadati</taxon>
        <taxon>Pseudomonadota</taxon>
        <taxon>Alphaproteobacteria</taxon>
        <taxon>Sphingomonadales</taxon>
        <taxon>Erythrobacteraceae</taxon>
        <taxon>Croceicoccus</taxon>
    </lineage>
</organism>
<comment type="caution">
    <text evidence="1">The sequence shown here is derived from an EMBL/GenBank/DDBJ whole genome shotgun (WGS) entry which is preliminary data.</text>
</comment>
<accession>A0A916ZA06</accession>
<reference evidence="1" key="2">
    <citation type="submission" date="2020-09" db="EMBL/GenBank/DDBJ databases">
        <authorList>
            <person name="Sun Q."/>
            <person name="Zhou Y."/>
        </authorList>
    </citation>
    <scope>NUCLEOTIDE SEQUENCE</scope>
    <source>
        <strain evidence="1">CGMCC 1.15360</strain>
    </source>
</reference>
<sequence length="320" mass="34817">MLWKIFLRDAGRLNPDTVDIPADDDRVLLTHDHRAKVVLAWLSEAPLRGQKTDQINPRSIVGPRPTAKIGLMDDVSTAFSNPESGSITDIVQSALGESSWSEPFVGLAKVIETLRRYEARDFKAGGSIVSDSGRMTYAVNSCWALNLALAGPDNPFPFPVIGLANQVCFRIDLDAEEVASAYLSSCRTAINTQADTLIRVSRQIEQARGALDGARAGSRALEAFEIICGFGGIRRPQLCAVMGISRAGAGVVLRELDRQGLIVMERNGPIKARQRRRGRDTGLSNAIRLAKAVPAFSAETLKELDEATADADRLNRRYGE</sequence>
<reference evidence="1" key="1">
    <citation type="journal article" date="2014" name="Int. J. Syst. Evol. Microbiol.">
        <title>Complete genome sequence of Corynebacterium casei LMG S-19264T (=DSM 44701T), isolated from a smear-ripened cheese.</title>
        <authorList>
            <consortium name="US DOE Joint Genome Institute (JGI-PGF)"/>
            <person name="Walter F."/>
            <person name="Albersmeier A."/>
            <person name="Kalinowski J."/>
            <person name="Ruckert C."/>
        </authorList>
    </citation>
    <scope>NUCLEOTIDE SEQUENCE</scope>
    <source>
        <strain evidence="1">CGMCC 1.15360</strain>
    </source>
</reference>
<protein>
    <submittedName>
        <fullName evidence="1">Uncharacterized protein</fullName>
    </submittedName>
</protein>
<dbReference type="AlphaFoldDB" id="A0A916ZA06"/>
<dbReference type="EMBL" id="BMIP01000011">
    <property type="protein sequence ID" value="GGD82035.1"/>
    <property type="molecule type" value="Genomic_DNA"/>
</dbReference>
<dbReference type="Proteomes" id="UP000612349">
    <property type="component" value="Unassembled WGS sequence"/>
</dbReference>
<keyword evidence="2" id="KW-1185">Reference proteome</keyword>
<name>A0A916ZA06_9SPHN</name>
<evidence type="ECO:0000313" key="2">
    <source>
        <dbReference type="Proteomes" id="UP000612349"/>
    </source>
</evidence>